<gene>
    <name evidence="1" type="ORF">A2976_00345</name>
</gene>
<dbReference type="Proteomes" id="UP000178346">
    <property type="component" value="Unassembled WGS sequence"/>
</dbReference>
<reference evidence="1 2" key="1">
    <citation type="journal article" date="2016" name="Nat. Commun.">
        <title>Thousands of microbial genomes shed light on interconnected biogeochemical processes in an aquifer system.</title>
        <authorList>
            <person name="Anantharaman K."/>
            <person name="Brown C.T."/>
            <person name="Hug L.A."/>
            <person name="Sharon I."/>
            <person name="Castelle C.J."/>
            <person name="Probst A.J."/>
            <person name="Thomas B.C."/>
            <person name="Singh A."/>
            <person name="Wilkins M.J."/>
            <person name="Karaoz U."/>
            <person name="Brodie E.L."/>
            <person name="Williams K.H."/>
            <person name="Hubbard S.S."/>
            <person name="Banfield J.F."/>
        </authorList>
    </citation>
    <scope>NUCLEOTIDE SEQUENCE [LARGE SCALE GENOMIC DNA]</scope>
</reference>
<evidence type="ECO:0000313" key="1">
    <source>
        <dbReference type="EMBL" id="OGC57906.1"/>
    </source>
</evidence>
<dbReference type="AlphaFoldDB" id="A0A1F4VKR8"/>
<accession>A0A1F4VKR8</accession>
<sequence length="120" mass="13678">MSESMVVKEDQIEQMGSVNWVEIAKTLPFERDSILVSTGITNEVSLATASDRWEVEIGGYILVDGLWHAAARTKKFYKETYILKPLYRFGSKVYIGFGSRWLGSVDFQNIVLFTLPYELS</sequence>
<organism evidence="1 2">
    <name type="scientific">candidate division WWE3 bacterium RIFCSPLOWO2_01_FULL_41_9</name>
    <dbReference type="NCBI Taxonomy" id="1802626"/>
    <lineage>
        <taxon>Bacteria</taxon>
        <taxon>Katanobacteria</taxon>
    </lineage>
</organism>
<evidence type="ECO:0000313" key="2">
    <source>
        <dbReference type="Proteomes" id="UP000178346"/>
    </source>
</evidence>
<name>A0A1F4VKR8_UNCKA</name>
<protein>
    <submittedName>
        <fullName evidence="1">Uncharacterized protein</fullName>
    </submittedName>
</protein>
<dbReference type="EMBL" id="MEVJ01000013">
    <property type="protein sequence ID" value="OGC57906.1"/>
    <property type="molecule type" value="Genomic_DNA"/>
</dbReference>
<comment type="caution">
    <text evidence="1">The sequence shown here is derived from an EMBL/GenBank/DDBJ whole genome shotgun (WGS) entry which is preliminary data.</text>
</comment>
<proteinExistence type="predicted"/>